<evidence type="ECO:0000313" key="3">
    <source>
        <dbReference type="Proteomes" id="UP000428330"/>
    </source>
</evidence>
<dbReference type="SUPFAM" id="SSF158682">
    <property type="entry name" value="TerB-like"/>
    <property type="match status" value="1"/>
</dbReference>
<dbReference type="EMBL" id="CP034348">
    <property type="protein sequence ID" value="QGX97865.1"/>
    <property type="molecule type" value="Genomic_DNA"/>
</dbReference>
<keyword evidence="3" id="KW-1185">Reference proteome</keyword>
<evidence type="ECO:0000259" key="1">
    <source>
        <dbReference type="Pfam" id="PF05099"/>
    </source>
</evidence>
<dbReference type="CDD" id="cd07313">
    <property type="entry name" value="terB_like_2"/>
    <property type="match status" value="1"/>
</dbReference>
<name>A0A6I6IMN3_9RHOB</name>
<protein>
    <submittedName>
        <fullName evidence="2">TerB family tellurite resistance protein</fullName>
    </submittedName>
</protein>
<dbReference type="InterPro" id="IPR007791">
    <property type="entry name" value="DjlA_N"/>
</dbReference>
<dbReference type="Proteomes" id="UP000428330">
    <property type="component" value="Chromosome"/>
</dbReference>
<sequence>MIGDLFKRLLQPEPEPLDEMDARLALTALLVRLARSDGYYAASEIMRIEKIVMARFGLSHDAAAALRTDAEKVEAEAPDTVRFTRAIKDAVPYEDRVGVVEALWQVALADDERDHHEDALVRLVSSLLGVSDMDSARARQRVSGAT</sequence>
<organism evidence="2 3">
    <name type="scientific">Roseovarius faecimaris</name>
    <dbReference type="NCBI Taxonomy" id="2494550"/>
    <lineage>
        <taxon>Bacteria</taxon>
        <taxon>Pseudomonadati</taxon>
        <taxon>Pseudomonadota</taxon>
        <taxon>Alphaproteobacteria</taxon>
        <taxon>Rhodobacterales</taxon>
        <taxon>Roseobacteraceae</taxon>
        <taxon>Roseovarius</taxon>
    </lineage>
</organism>
<proteinExistence type="predicted"/>
<evidence type="ECO:0000313" key="2">
    <source>
        <dbReference type="EMBL" id="QGX97865.1"/>
    </source>
</evidence>
<dbReference type="Pfam" id="PF05099">
    <property type="entry name" value="TerB"/>
    <property type="match status" value="1"/>
</dbReference>
<reference evidence="3" key="1">
    <citation type="submission" date="2018-12" db="EMBL/GenBank/DDBJ databases">
        <title>Complete genome sequence of Roseovarius sp. MME-070.</title>
        <authorList>
            <person name="Nam Y.-D."/>
            <person name="Kang J."/>
            <person name="Chung W.-H."/>
            <person name="Park Y.S."/>
        </authorList>
    </citation>
    <scope>NUCLEOTIDE SEQUENCE [LARGE SCALE GENOMIC DNA]</scope>
    <source>
        <strain evidence="3">MME-070</strain>
    </source>
</reference>
<dbReference type="RefSeq" id="WP_157706500.1">
    <property type="nucleotide sequence ID" value="NZ_CP034348.1"/>
</dbReference>
<dbReference type="Gene3D" id="1.10.3680.10">
    <property type="entry name" value="TerB-like"/>
    <property type="match status" value="1"/>
</dbReference>
<dbReference type="OrthoDB" id="5402150at2"/>
<dbReference type="InterPro" id="IPR029024">
    <property type="entry name" value="TerB-like"/>
</dbReference>
<gene>
    <name evidence="2" type="ORF">EI983_06080</name>
</gene>
<dbReference type="AlphaFoldDB" id="A0A6I6IMN3"/>
<feature type="domain" description="Co-chaperone DjlA N-terminal" evidence="1">
    <location>
        <begin position="23"/>
        <end position="140"/>
    </location>
</feature>
<accession>A0A6I6IMN3</accession>
<dbReference type="KEGG" id="rom:EI983_06080"/>